<dbReference type="AlphaFoldDB" id="A0A183SSG2"/>
<evidence type="ECO:0000313" key="3">
    <source>
        <dbReference type="WBParaSite" id="SSLN_0000739501-mRNA-1"/>
    </source>
</evidence>
<organism evidence="3">
    <name type="scientific">Schistocephalus solidus</name>
    <name type="common">Tapeworm</name>
    <dbReference type="NCBI Taxonomy" id="70667"/>
    <lineage>
        <taxon>Eukaryota</taxon>
        <taxon>Metazoa</taxon>
        <taxon>Spiralia</taxon>
        <taxon>Lophotrochozoa</taxon>
        <taxon>Platyhelminthes</taxon>
        <taxon>Cestoda</taxon>
        <taxon>Eucestoda</taxon>
        <taxon>Diphyllobothriidea</taxon>
        <taxon>Diphyllobothriidae</taxon>
        <taxon>Schistocephalus</taxon>
    </lineage>
</organism>
<dbReference type="EMBL" id="UYSU01034015">
    <property type="protein sequence ID" value="VDL93545.1"/>
    <property type="molecule type" value="Genomic_DNA"/>
</dbReference>
<evidence type="ECO:0000313" key="2">
    <source>
        <dbReference type="Proteomes" id="UP000275846"/>
    </source>
</evidence>
<proteinExistence type="predicted"/>
<dbReference type="GO" id="GO:0003676">
    <property type="term" value="F:nucleic acid binding"/>
    <property type="evidence" value="ECO:0007669"/>
    <property type="project" value="InterPro"/>
</dbReference>
<protein>
    <submittedName>
        <fullName evidence="3">Integrase catalytic domain-containing protein</fullName>
    </submittedName>
</protein>
<gene>
    <name evidence="1" type="ORF">SSLN_LOCUS7160</name>
</gene>
<dbReference type="InterPro" id="IPR036397">
    <property type="entry name" value="RNaseH_sf"/>
</dbReference>
<dbReference type="Gene3D" id="3.30.420.10">
    <property type="entry name" value="Ribonuclease H-like superfamily/Ribonuclease H"/>
    <property type="match status" value="1"/>
</dbReference>
<dbReference type="WBParaSite" id="SSLN_0000739501-mRNA-1">
    <property type="protein sequence ID" value="SSLN_0000739501-mRNA-1"/>
    <property type="gene ID" value="SSLN_0000739501"/>
</dbReference>
<accession>A0A183SSG2</accession>
<reference evidence="3" key="1">
    <citation type="submission" date="2016-06" db="UniProtKB">
        <authorList>
            <consortium name="WormBaseParasite"/>
        </authorList>
    </citation>
    <scope>IDENTIFICATION</scope>
</reference>
<dbReference type="InterPro" id="IPR012337">
    <property type="entry name" value="RNaseH-like_sf"/>
</dbReference>
<name>A0A183SSG2_SCHSO</name>
<evidence type="ECO:0000313" key="1">
    <source>
        <dbReference type="EMBL" id="VDL93545.1"/>
    </source>
</evidence>
<reference evidence="1 2" key="2">
    <citation type="submission" date="2018-11" db="EMBL/GenBank/DDBJ databases">
        <authorList>
            <consortium name="Pathogen Informatics"/>
        </authorList>
    </citation>
    <scope>NUCLEOTIDE SEQUENCE [LARGE SCALE GENOMIC DNA]</scope>
    <source>
        <strain evidence="1 2">NST_G2</strain>
    </source>
</reference>
<dbReference type="OrthoDB" id="420169at2759"/>
<keyword evidence="2" id="KW-1185">Reference proteome</keyword>
<sequence>MTSGIPLLTSFRTAQDILTSLFNNQSSSSVAGERLYTLREPQQPADEFSIELTQLTRHVFPNLPPTDRDDLVLDHFISGLRDHFGSHFESQLMRYVCKMLDIHTTHTIPYDPEGNGLVERTNRTIHNIPLAFTKDGHEHD</sequence>
<dbReference type="Proteomes" id="UP000275846">
    <property type="component" value="Unassembled WGS sequence"/>
</dbReference>
<dbReference type="SUPFAM" id="SSF53098">
    <property type="entry name" value="Ribonuclease H-like"/>
    <property type="match status" value="1"/>
</dbReference>